<reference evidence="1 2" key="1">
    <citation type="submission" date="2021-03" db="EMBL/GenBank/DDBJ databases">
        <title>Metabolic Capacity of the Antarctic Cyanobacterium Phormidium pseudopriestleyi that Sustains Oxygenic Photosynthesis in the Presence of Hydrogen Sulfide.</title>
        <authorList>
            <person name="Lumian J.E."/>
            <person name="Jungblut A.D."/>
            <person name="Dillon M.L."/>
            <person name="Hawes I."/>
            <person name="Doran P.T."/>
            <person name="Mackey T.J."/>
            <person name="Dick G.J."/>
            <person name="Grettenberger C.L."/>
            <person name="Sumner D.Y."/>
        </authorList>
    </citation>
    <scope>NUCLEOTIDE SEQUENCE [LARGE SCALE GENOMIC DNA]</scope>
    <source>
        <strain evidence="1 2">FRX01</strain>
    </source>
</reference>
<protein>
    <submittedName>
        <fullName evidence="1">Uncharacterized protein</fullName>
    </submittedName>
</protein>
<evidence type="ECO:0000313" key="1">
    <source>
        <dbReference type="EMBL" id="MBO0347887.1"/>
    </source>
</evidence>
<organism evidence="1 2">
    <name type="scientific">Phormidium pseudopriestleyi FRX01</name>
    <dbReference type="NCBI Taxonomy" id="1759528"/>
    <lineage>
        <taxon>Bacteria</taxon>
        <taxon>Bacillati</taxon>
        <taxon>Cyanobacteriota</taxon>
        <taxon>Cyanophyceae</taxon>
        <taxon>Oscillatoriophycideae</taxon>
        <taxon>Oscillatoriales</taxon>
        <taxon>Oscillatoriaceae</taxon>
        <taxon>Phormidium</taxon>
    </lineage>
</organism>
<sequence length="128" mass="15151">MDFQTAQSWFKSDKIKDLSQSPLGLRFLKLRSLSRREYLEALFDYVAVTPESTSVQGLLKEAFETESITERVIDSTIRHFYTLERQKRQTEEPELVNQLYRLDLYDWGGLHQNSLEKTIVNNYVKKNQ</sequence>
<proteinExistence type="predicted"/>
<name>A0ABS3FLC3_9CYAN</name>
<comment type="caution">
    <text evidence="1">The sequence shown here is derived from an EMBL/GenBank/DDBJ whole genome shotgun (WGS) entry which is preliminary data.</text>
</comment>
<gene>
    <name evidence="1" type="ORF">J0895_01935</name>
</gene>
<accession>A0ABS3FLC3</accession>
<dbReference type="RefSeq" id="WP_207086464.1">
    <property type="nucleotide sequence ID" value="NZ_JAFLQW010000050.1"/>
</dbReference>
<evidence type="ECO:0000313" key="2">
    <source>
        <dbReference type="Proteomes" id="UP000664844"/>
    </source>
</evidence>
<dbReference type="EMBL" id="JAFLQW010000050">
    <property type="protein sequence ID" value="MBO0347887.1"/>
    <property type="molecule type" value="Genomic_DNA"/>
</dbReference>
<dbReference type="Proteomes" id="UP000664844">
    <property type="component" value="Unassembled WGS sequence"/>
</dbReference>
<keyword evidence="2" id="KW-1185">Reference proteome</keyword>